<keyword evidence="3" id="KW-1003">Cell membrane</keyword>
<evidence type="ECO:0000313" key="9">
    <source>
        <dbReference type="EMBL" id="KYC53199.1"/>
    </source>
</evidence>
<feature type="transmembrane region" description="Helical" evidence="7">
    <location>
        <begin position="282"/>
        <end position="308"/>
    </location>
</feature>
<evidence type="ECO:0000313" key="10">
    <source>
        <dbReference type="Proteomes" id="UP000075398"/>
    </source>
</evidence>
<dbReference type="InterPro" id="IPR004869">
    <property type="entry name" value="MMPL_dom"/>
</dbReference>
<dbReference type="Proteomes" id="UP000075398">
    <property type="component" value="Unassembled WGS sequence"/>
</dbReference>
<feature type="domain" description="Membrane transport protein MMPL" evidence="8">
    <location>
        <begin position="146"/>
        <end position="336"/>
    </location>
</feature>
<dbReference type="SUPFAM" id="SSF82866">
    <property type="entry name" value="Multidrug efflux transporter AcrB transmembrane domain"/>
    <property type="match status" value="1"/>
</dbReference>
<gene>
    <name evidence="9" type="ORF">AMQ22_00408</name>
</gene>
<proteinExistence type="inferred from homology"/>
<evidence type="ECO:0000259" key="8">
    <source>
        <dbReference type="Pfam" id="PF03176"/>
    </source>
</evidence>
<sequence>MSRYDKLIRDFSDIHGKNPKRLLILSFIITIILGSGISLIKIEQGDDMSQLPNDIEEIQVFMKMEDKFERYNSIVIVINSENVFSPDILKEAYLLNQELMNVYGIEGSSFTLKLDEIYLSKEELKNRIEVSDSLGYMLIRLNVIKGVDNMKVYDDVKEIISKTTLNVQPGGDIAMGRELTDIILPEMSKISTFGMIGVLLCVILTFRSIRYGIMPLICVGVGIVWMMGISGFSGISLSSELVGVVSMMAGIGIDFAIQTINRYNLERTPIIIEKIVKTMEGVVEPIVVSSIVAGFGFIAMLTGSLSILDTMGKMLFIGVFSCMGVTLIFLPSFLVVQEKIFQDTKNLIKKKMEVYNEKD</sequence>
<organism evidence="9 10">
    <name type="scientific">Candidatus Methanofastidiosum methylothiophilum</name>
    <dbReference type="NCBI Taxonomy" id="1705564"/>
    <lineage>
        <taxon>Archaea</taxon>
        <taxon>Methanobacteriati</taxon>
        <taxon>Methanobacteriota</taxon>
        <taxon>Stenosarchaea group</taxon>
        <taxon>Candidatus Methanofastidiosia</taxon>
        <taxon>Candidatus Methanofastidiosales</taxon>
        <taxon>Candidatus Methanofastidiosaceae</taxon>
        <taxon>Candidatus Methanofastidiosum</taxon>
    </lineage>
</organism>
<dbReference type="GO" id="GO:0005886">
    <property type="term" value="C:plasma membrane"/>
    <property type="evidence" value="ECO:0007669"/>
    <property type="project" value="UniProtKB-SubCell"/>
</dbReference>
<evidence type="ECO:0000256" key="7">
    <source>
        <dbReference type="SAM" id="Phobius"/>
    </source>
</evidence>
<dbReference type="EMBL" id="LNGC01000009">
    <property type="protein sequence ID" value="KYC53199.1"/>
    <property type="molecule type" value="Genomic_DNA"/>
</dbReference>
<reference evidence="9 10" key="1">
    <citation type="journal article" date="2016" name="ISME J.">
        <title>Chasing the elusive Euryarchaeota class WSA2: genomes reveal a uniquely fastidious methyl-reducing methanogen.</title>
        <authorList>
            <person name="Nobu M.K."/>
            <person name="Narihiro T."/>
            <person name="Kuroda K."/>
            <person name="Mei R."/>
            <person name="Liu W.T."/>
        </authorList>
    </citation>
    <scope>NUCLEOTIDE SEQUENCE [LARGE SCALE GENOMIC DNA]</scope>
    <source>
        <strain evidence="9">U1lsi0528_Bin055</strain>
    </source>
</reference>
<dbReference type="InterPro" id="IPR050545">
    <property type="entry name" value="Mycobact_MmpL"/>
</dbReference>
<comment type="caution">
    <text evidence="9">The sequence shown here is derived from an EMBL/GenBank/DDBJ whole genome shotgun (WGS) entry which is preliminary data.</text>
</comment>
<evidence type="ECO:0000256" key="4">
    <source>
        <dbReference type="ARBA" id="ARBA00022692"/>
    </source>
</evidence>
<feature type="transmembrane region" description="Helical" evidence="7">
    <location>
        <begin position="314"/>
        <end position="336"/>
    </location>
</feature>
<dbReference type="PANTHER" id="PTHR33406">
    <property type="entry name" value="MEMBRANE PROTEIN MJ1562-RELATED"/>
    <property type="match status" value="1"/>
</dbReference>
<evidence type="ECO:0000256" key="1">
    <source>
        <dbReference type="ARBA" id="ARBA00004651"/>
    </source>
</evidence>
<feature type="transmembrane region" description="Helical" evidence="7">
    <location>
        <begin position="21"/>
        <end position="42"/>
    </location>
</feature>
<evidence type="ECO:0000256" key="2">
    <source>
        <dbReference type="ARBA" id="ARBA00010157"/>
    </source>
</evidence>
<feature type="transmembrane region" description="Helical" evidence="7">
    <location>
        <begin position="213"/>
        <end position="235"/>
    </location>
</feature>
<dbReference type="PANTHER" id="PTHR33406:SF6">
    <property type="entry name" value="MEMBRANE PROTEIN YDGH-RELATED"/>
    <property type="match status" value="1"/>
</dbReference>
<dbReference type="STRING" id="1705564.APG08_00644"/>
<comment type="similarity">
    <text evidence="2">Belongs to the resistance-nodulation-cell division (RND) (TC 2.A.6) family. MmpL subfamily.</text>
</comment>
<keyword evidence="6 7" id="KW-0472">Membrane</keyword>
<dbReference type="Gene3D" id="1.20.1640.10">
    <property type="entry name" value="Multidrug efflux transporter AcrB transmembrane domain"/>
    <property type="match status" value="1"/>
</dbReference>
<evidence type="ECO:0000256" key="6">
    <source>
        <dbReference type="ARBA" id="ARBA00023136"/>
    </source>
</evidence>
<dbReference type="Pfam" id="PF03176">
    <property type="entry name" value="MMPL"/>
    <property type="match status" value="1"/>
</dbReference>
<keyword evidence="4 7" id="KW-0812">Transmembrane</keyword>
<comment type="subcellular location">
    <subcellularLocation>
        <location evidence="1">Cell membrane</location>
        <topology evidence="1">Multi-pass membrane protein</topology>
    </subcellularLocation>
</comment>
<evidence type="ECO:0000256" key="5">
    <source>
        <dbReference type="ARBA" id="ARBA00022989"/>
    </source>
</evidence>
<feature type="transmembrane region" description="Helical" evidence="7">
    <location>
        <begin position="187"/>
        <end position="206"/>
    </location>
</feature>
<accession>A0A150J7I2</accession>
<feature type="transmembrane region" description="Helical" evidence="7">
    <location>
        <begin position="241"/>
        <end position="261"/>
    </location>
</feature>
<name>A0A150J7I2_9EURY</name>
<keyword evidence="5 7" id="KW-1133">Transmembrane helix</keyword>
<dbReference type="AlphaFoldDB" id="A0A150J7I2"/>
<evidence type="ECO:0000256" key="3">
    <source>
        <dbReference type="ARBA" id="ARBA00022475"/>
    </source>
</evidence>
<protein>
    <submittedName>
        <fullName evidence="9">MMPL family protein</fullName>
    </submittedName>
</protein>